<dbReference type="STRING" id="1604334.SAMN05421546_1829"/>
<reference evidence="3" key="1">
    <citation type="submission" date="2017-01" db="EMBL/GenBank/DDBJ databases">
        <authorList>
            <person name="Varghese N."/>
            <person name="Submissions S."/>
        </authorList>
    </citation>
    <scope>NUCLEOTIDE SEQUENCE [LARGE SCALE GENOMIC DNA]</scope>
    <source>
        <strain evidence="3">UM1</strain>
    </source>
</reference>
<dbReference type="RefSeq" id="WP_076587469.1">
    <property type="nucleotide sequence ID" value="NZ_FTLW01000004.1"/>
</dbReference>
<accession>A0A1N6VNA0</accession>
<dbReference type="Gene3D" id="3.40.630.30">
    <property type="match status" value="1"/>
</dbReference>
<dbReference type="GO" id="GO:1990189">
    <property type="term" value="F:protein N-terminal-serine acetyltransferase activity"/>
    <property type="evidence" value="ECO:0007669"/>
    <property type="project" value="TreeGrafter"/>
</dbReference>
<dbReference type="InterPro" id="IPR016181">
    <property type="entry name" value="Acyl_CoA_acyltransferase"/>
</dbReference>
<protein>
    <submittedName>
        <fullName evidence="2">Ribosomal-protein-serine acetyltransferase</fullName>
    </submittedName>
</protein>
<dbReference type="PROSITE" id="PS51186">
    <property type="entry name" value="GNAT"/>
    <property type="match status" value="1"/>
</dbReference>
<dbReference type="SUPFAM" id="SSF55729">
    <property type="entry name" value="Acyl-CoA N-acyltransferases (Nat)"/>
    <property type="match status" value="1"/>
</dbReference>
<dbReference type="OrthoDB" id="5292292at2"/>
<dbReference type="Proteomes" id="UP000241788">
    <property type="component" value="Unassembled WGS sequence"/>
</dbReference>
<dbReference type="GO" id="GO:0005737">
    <property type="term" value="C:cytoplasm"/>
    <property type="evidence" value="ECO:0007669"/>
    <property type="project" value="TreeGrafter"/>
</dbReference>
<evidence type="ECO:0000313" key="2">
    <source>
        <dbReference type="EMBL" id="SIQ79287.1"/>
    </source>
</evidence>
<gene>
    <name evidence="2" type="ORF">SAMN05421546_1829</name>
</gene>
<proteinExistence type="predicted"/>
<organism evidence="2 3">
    <name type="scientific">Solilutibacter tolerans</name>
    <dbReference type="NCBI Taxonomy" id="1604334"/>
    <lineage>
        <taxon>Bacteria</taxon>
        <taxon>Pseudomonadati</taxon>
        <taxon>Pseudomonadota</taxon>
        <taxon>Gammaproteobacteria</taxon>
        <taxon>Lysobacterales</taxon>
        <taxon>Lysobacteraceae</taxon>
        <taxon>Solilutibacter</taxon>
    </lineage>
</organism>
<dbReference type="AlphaFoldDB" id="A0A1N6VNA0"/>
<feature type="domain" description="N-acetyltransferase" evidence="1">
    <location>
        <begin position="8"/>
        <end position="175"/>
    </location>
</feature>
<sequence>MAEDTAHVHIRPWRVEDVDALYRLVRESHASLSRWLAWCHADYGLDDARRWIDHSLASWQARSAFPFAVVDAGAETLLGSTGLSQLDDSQKVANLGYWVGTPFVGQGIATEAARQAARFGFDQLGLQRILVRVLPDNHASLAVARKLGARYESTVQDPIHGHGAQDILVHALTASDIP</sequence>
<dbReference type="InterPro" id="IPR000182">
    <property type="entry name" value="GNAT_dom"/>
</dbReference>
<keyword evidence="2" id="KW-0808">Transferase</keyword>
<keyword evidence="3" id="KW-1185">Reference proteome</keyword>
<dbReference type="PANTHER" id="PTHR43441">
    <property type="entry name" value="RIBOSOMAL-PROTEIN-SERINE ACETYLTRANSFERASE"/>
    <property type="match status" value="1"/>
</dbReference>
<dbReference type="Pfam" id="PF13302">
    <property type="entry name" value="Acetyltransf_3"/>
    <property type="match status" value="1"/>
</dbReference>
<name>A0A1N6VNA0_9GAMM</name>
<evidence type="ECO:0000313" key="3">
    <source>
        <dbReference type="Proteomes" id="UP000241788"/>
    </source>
</evidence>
<dbReference type="PANTHER" id="PTHR43441:SF10">
    <property type="entry name" value="ACETYLTRANSFERASE"/>
    <property type="match status" value="1"/>
</dbReference>
<dbReference type="GO" id="GO:0008999">
    <property type="term" value="F:protein-N-terminal-alanine acetyltransferase activity"/>
    <property type="evidence" value="ECO:0007669"/>
    <property type="project" value="TreeGrafter"/>
</dbReference>
<dbReference type="EMBL" id="FTLW01000004">
    <property type="protein sequence ID" value="SIQ79287.1"/>
    <property type="molecule type" value="Genomic_DNA"/>
</dbReference>
<dbReference type="InterPro" id="IPR051908">
    <property type="entry name" value="Ribosomal_N-acetyltransferase"/>
</dbReference>
<evidence type="ECO:0000259" key="1">
    <source>
        <dbReference type="PROSITE" id="PS51186"/>
    </source>
</evidence>